<evidence type="ECO:0000256" key="17">
    <source>
        <dbReference type="ARBA" id="ARBA00042688"/>
    </source>
</evidence>
<keyword evidence="4" id="KW-0153">Cholesterol metabolism</keyword>
<dbReference type="OMA" id="DMFFSMS"/>
<dbReference type="GO" id="GO:0005789">
    <property type="term" value="C:endoplasmic reticulum membrane"/>
    <property type="evidence" value="ECO:0007669"/>
    <property type="project" value="TreeGrafter"/>
</dbReference>
<dbReference type="PANTHER" id="PTHR21257:SF38">
    <property type="entry name" value="7-DEHYDROCHOLESTEROL REDUCTASE"/>
    <property type="match status" value="1"/>
</dbReference>
<evidence type="ECO:0000256" key="1">
    <source>
        <dbReference type="ARBA" id="ARBA00004141"/>
    </source>
</evidence>
<evidence type="ECO:0000256" key="2">
    <source>
        <dbReference type="ARBA" id="ARBA00005402"/>
    </source>
</evidence>
<comment type="catalytic activity">
    <reaction evidence="18">
        <text>cholesterol + NADP(+) = 7-dehydrocholesterol + NADPH + H(+)</text>
        <dbReference type="Rhea" id="RHEA:23984"/>
        <dbReference type="ChEBI" id="CHEBI:15378"/>
        <dbReference type="ChEBI" id="CHEBI:16113"/>
        <dbReference type="ChEBI" id="CHEBI:17759"/>
        <dbReference type="ChEBI" id="CHEBI:57783"/>
        <dbReference type="ChEBI" id="CHEBI:58349"/>
        <dbReference type="EC" id="1.3.1.21"/>
    </reaction>
    <physiologicalReaction direction="right-to-left" evidence="18">
        <dbReference type="Rhea" id="RHEA:23986"/>
    </physiologicalReaction>
</comment>
<evidence type="ECO:0000256" key="5">
    <source>
        <dbReference type="ARBA" id="ARBA00022692"/>
    </source>
</evidence>
<name>A0A1D2MX69_ORCCI</name>
<evidence type="ECO:0000256" key="9">
    <source>
        <dbReference type="ARBA" id="ARBA00022989"/>
    </source>
</evidence>
<evidence type="ECO:0000256" key="15">
    <source>
        <dbReference type="ARBA" id="ARBA00023221"/>
    </source>
</evidence>
<evidence type="ECO:0000256" key="13">
    <source>
        <dbReference type="ARBA" id="ARBA00023136"/>
    </source>
</evidence>
<dbReference type="EC" id="1.3.1.21" evidence="16"/>
<keyword evidence="10" id="KW-0560">Oxidoreductase</keyword>
<keyword evidence="5 20" id="KW-0812">Transmembrane</keyword>
<dbReference type="InterPro" id="IPR001171">
    <property type="entry name" value="ERG24_DHCR-like"/>
</dbReference>
<evidence type="ECO:0000256" key="3">
    <source>
        <dbReference type="ARBA" id="ARBA00022516"/>
    </source>
</evidence>
<evidence type="ECO:0000256" key="8">
    <source>
        <dbReference type="ARBA" id="ARBA00022955"/>
    </source>
</evidence>
<accession>A0A1D2MX69</accession>
<dbReference type="Gene3D" id="1.20.120.1630">
    <property type="match status" value="1"/>
</dbReference>
<keyword evidence="15" id="KW-0753">Steroid metabolism</keyword>
<keyword evidence="8" id="KW-0752">Steroid biosynthesis</keyword>
<evidence type="ECO:0000256" key="16">
    <source>
        <dbReference type="ARBA" id="ARBA00038851"/>
    </source>
</evidence>
<keyword evidence="9 20" id="KW-1133">Transmembrane helix</keyword>
<dbReference type="GO" id="GO:0006695">
    <property type="term" value="P:cholesterol biosynthetic process"/>
    <property type="evidence" value="ECO:0007669"/>
    <property type="project" value="UniProtKB-KW"/>
</dbReference>
<keyword evidence="6" id="KW-0152">Cholesterol biosynthesis</keyword>
<gene>
    <name evidence="21" type="ORF">Ocin01_09145</name>
</gene>
<evidence type="ECO:0000256" key="19">
    <source>
        <dbReference type="ARBA" id="ARBA00047826"/>
    </source>
</evidence>
<dbReference type="OrthoDB" id="5326588at2759"/>
<evidence type="ECO:0000256" key="4">
    <source>
        <dbReference type="ARBA" id="ARBA00022548"/>
    </source>
</evidence>
<evidence type="ECO:0000313" key="21">
    <source>
        <dbReference type="EMBL" id="ODM97531.1"/>
    </source>
</evidence>
<keyword evidence="22" id="KW-1185">Reference proteome</keyword>
<comment type="catalytic activity">
    <reaction evidence="19">
        <text>7-dehydrodesmosterol + NADPH + H(+) = desmosterol + NADP(+)</text>
        <dbReference type="Rhea" id="RHEA:46740"/>
        <dbReference type="ChEBI" id="CHEBI:15378"/>
        <dbReference type="ChEBI" id="CHEBI:17737"/>
        <dbReference type="ChEBI" id="CHEBI:27910"/>
        <dbReference type="ChEBI" id="CHEBI:57783"/>
        <dbReference type="ChEBI" id="CHEBI:58349"/>
    </reaction>
    <physiologicalReaction direction="left-to-right" evidence="19">
        <dbReference type="Rhea" id="RHEA:46741"/>
    </physiologicalReaction>
</comment>
<evidence type="ECO:0000256" key="10">
    <source>
        <dbReference type="ARBA" id="ARBA00023002"/>
    </source>
</evidence>
<reference evidence="21 22" key="1">
    <citation type="journal article" date="2016" name="Genome Biol. Evol.">
        <title>Gene Family Evolution Reflects Adaptation to Soil Environmental Stressors in the Genome of the Collembolan Orchesella cincta.</title>
        <authorList>
            <person name="Faddeeva-Vakhrusheva A."/>
            <person name="Derks M.F."/>
            <person name="Anvar S.Y."/>
            <person name="Agamennone V."/>
            <person name="Suring W."/>
            <person name="Smit S."/>
            <person name="van Straalen N.M."/>
            <person name="Roelofs D."/>
        </authorList>
    </citation>
    <scope>NUCLEOTIDE SEQUENCE [LARGE SCALE GENOMIC DNA]</scope>
    <source>
        <tissue evidence="21">Mixed pool</tissue>
    </source>
</reference>
<feature type="transmembrane region" description="Helical" evidence="20">
    <location>
        <begin position="246"/>
        <end position="264"/>
    </location>
</feature>
<dbReference type="STRING" id="48709.A0A1D2MX69"/>
<comment type="caution">
    <text evidence="21">The sequence shown here is derived from an EMBL/GenBank/DDBJ whole genome shotgun (WGS) entry which is preliminary data.</text>
</comment>
<dbReference type="GO" id="GO:0047598">
    <property type="term" value="F:7-dehydrocholesterol reductase activity"/>
    <property type="evidence" value="ECO:0007669"/>
    <property type="project" value="UniProtKB-EC"/>
</dbReference>
<protein>
    <recommendedName>
        <fullName evidence="16">7-dehydrocholesterol reductase</fullName>
        <ecNumber evidence="16">1.3.1.21</ecNumber>
    </recommendedName>
    <alternativeName>
        <fullName evidence="17">Sterol Delta(7)-reductase</fullName>
    </alternativeName>
</protein>
<keyword evidence="7" id="KW-0521">NADP</keyword>
<evidence type="ECO:0000256" key="7">
    <source>
        <dbReference type="ARBA" id="ARBA00022857"/>
    </source>
</evidence>
<keyword evidence="12" id="KW-0443">Lipid metabolism</keyword>
<evidence type="ECO:0000256" key="11">
    <source>
        <dbReference type="ARBA" id="ARBA00023011"/>
    </source>
</evidence>
<feature type="transmembrane region" description="Helical" evidence="20">
    <location>
        <begin position="371"/>
        <end position="393"/>
    </location>
</feature>
<keyword evidence="3" id="KW-0444">Lipid biosynthesis</keyword>
<dbReference type="Proteomes" id="UP000094527">
    <property type="component" value="Unassembled WGS sequence"/>
</dbReference>
<feature type="transmembrane region" description="Helical" evidence="20">
    <location>
        <begin position="123"/>
        <end position="144"/>
    </location>
</feature>
<dbReference type="PANTHER" id="PTHR21257">
    <property type="entry name" value="DELTA(14)-STEROL REDUCTASE"/>
    <property type="match status" value="1"/>
</dbReference>
<proteinExistence type="inferred from homology"/>
<evidence type="ECO:0000256" key="14">
    <source>
        <dbReference type="ARBA" id="ARBA00023166"/>
    </source>
</evidence>
<feature type="transmembrane region" description="Helical" evidence="20">
    <location>
        <begin position="53"/>
        <end position="72"/>
    </location>
</feature>
<evidence type="ECO:0000256" key="6">
    <source>
        <dbReference type="ARBA" id="ARBA00022778"/>
    </source>
</evidence>
<keyword evidence="14" id="KW-1207">Sterol metabolism</keyword>
<feature type="transmembrane region" description="Helical" evidence="20">
    <location>
        <begin position="276"/>
        <end position="296"/>
    </location>
</feature>
<feature type="transmembrane region" description="Helical" evidence="20">
    <location>
        <begin position="188"/>
        <end position="207"/>
    </location>
</feature>
<evidence type="ECO:0000256" key="20">
    <source>
        <dbReference type="SAM" id="Phobius"/>
    </source>
</evidence>
<comment type="similarity">
    <text evidence="2">Belongs to the ERG4/ERG24 family.</text>
</comment>
<dbReference type="Pfam" id="PF01222">
    <property type="entry name" value="ERG4_ERG24"/>
    <property type="match status" value="1"/>
</dbReference>
<dbReference type="AlphaFoldDB" id="A0A1D2MX69"/>
<feature type="transmembrane region" description="Helical" evidence="20">
    <location>
        <begin position="93"/>
        <end position="111"/>
    </location>
</feature>
<evidence type="ECO:0000313" key="22">
    <source>
        <dbReference type="Proteomes" id="UP000094527"/>
    </source>
</evidence>
<organism evidence="21 22">
    <name type="scientific">Orchesella cincta</name>
    <name type="common">Springtail</name>
    <name type="synonym">Podura cincta</name>
    <dbReference type="NCBI Taxonomy" id="48709"/>
    <lineage>
        <taxon>Eukaryota</taxon>
        <taxon>Metazoa</taxon>
        <taxon>Ecdysozoa</taxon>
        <taxon>Arthropoda</taxon>
        <taxon>Hexapoda</taxon>
        <taxon>Collembola</taxon>
        <taxon>Entomobryomorpha</taxon>
        <taxon>Entomobryoidea</taxon>
        <taxon>Orchesellidae</taxon>
        <taxon>Orchesellinae</taxon>
        <taxon>Orchesella</taxon>
    </lineage>
</organism>
<evidence type="ECO:0000256" key="12">
    <source>
        <dbReference type="ARBA" id="ARBA00023098"/>
    </source>
</evidence>
<evidence type="ECO:0000256" key="18">
    <source>
        <dbReference type="ARBA" id="ARBA00047795"/>
    </source>
</evidence>
<keyword evidence="11" id="KW-0756">Sterol biosynthesis</keyword>
<dbReference type="GO" id="GO:0016132">
    <property type="term" value="P:brassinosteroid biosynthetic process"/>
    <property type="evidence" value="ECO:0007669"/>
    <property type="project" value="TreeGrafter"/>
</dbReference>
<comment type="subcellular location">
    <subcellularLocation>
        <location evidence="1">Membrane</location>
        <topology evidence="1">Multi-pass membrane protein</topology>
    </subcellularLocation>
</comment>
<dbReference type="EMBL" id="LJIJ01000434">
    <property type="protein sequence ID" value="ODM97531.1"/>
    <property type="molecule type" value="Genomic_DNA"/>
</dbReference>
<keyword evidence="13 20" id="KW-0472">Membrane</keyword>
<sequence length="424" mass="49169">MAFCRAKYSIKNVLKYHVIPSITLLFLTISSQSLAFAGNPELSFRVWNLFGNSFSWMFVLALISWAVLWLHLPFKNVKGPPSPSGIQPMYRTGGKVYFCVTVSLLLAVSAFNPQLCVEIYRNMSQILGTLNIVALSLCVYLVTWKTGNNAGAHKMQNQTSIVYEFFMGSELHPRLLGMDVKQLTSPRLGNMMWQIFNIIFFIAGWKLRGFDAGHFVNVLLQTVYIYKAFYMENYFFSMFEMMEDCAGYYLCWGSLVWMPCFYTFQSYFFVHHPTDMSTFWSTIILAVGLLAIYLNYCVNAQKLQFRNELNLNEKLNDEMSIKPVGIPVKYVAPNGELKQTHLLISGWWGVARKMNYTFELVATIAWSLPGIAYGIWCGLYFAFLFMLLVYRVLYRDEVKCKRKYGRGWVKYCTKVPYRFIPYLF</sequence>